<dbReference type="EMBL" id="DXGC01000073">
    <property type="protein sequence ID" value="HIW91624.1"/>
    <property type="molecule type" value="Genomic_DNA"/>
</dbReference>
<reference evidence="4" key="2">
    <citation type="submission" date="2021-04" db="EMBL/GenBank/DDBJ databases">
        <authorList>
            <person name="Gilroy R."/>
        </authorList>
    </citation>
    <scope>NUCLEOTIDE SEQUENCE</scope>
    <source>
        <strain evidence="4">CHK32-1732</strain>
    </source>
</reference>
<dbReference type="InterPro" id="IPR029063">
    <property type="entry name" value="SAM-dependent_MTases_sf"/>
</dbReference>
<dbReference type="PANTHER" id="PTHR43861:SF1">
    <property type="entry name" value="TRANS-ACONITATE 2-METHYLTRANSFERASE"/>
    <property type="match status" value="1"/>
</dbReference>
<feature type="domain" description="Methyltransferase" evidence="3">
    <location>
        <begin position="47"/>
        <end position="136"/>
    </location>
</feature>
<accession>A0A9D1RP96</accession>
<dbReference type="Pfam" id="PF13649">
    <property type="entry name" value="Methyltransf_25"/>
    <property type="match status" value="1"/>
</dbReference>
<evidence type="ECO:0000313" key="5">
    <source>
        <dbReference type="Proteomes" id="UP000824190"/>
    </source>
</evidence>
<evidence type="ECO:0000259" key="3">
    <source>
        <dbReference type="Pfam" id="PF13649"/>
    </source>
</evidence>
<reference evidence="4" key="1">
    <citation type="journal article" date="2021" name="PeerJ">
        <title>Extensive microbial diversity within the chicken gut microbiome revealed by metagenomics and culture.</title>
        <authorList>
            <person name="Gilroy R."/>
            <person name="Ravi A."/>
            <person name="Getino M."/>
            <person name="Pursley I."/>
            <person name="Horton D.L."/>
            <person name="Alikhan N.F."/>
            <person name="Baker D."/>
            <person name="Gharbi K."/>
            <person name="Hall N."/>
            <person name="Watson M."/>
            <person name="Adriaenssens E.M."/>
            <person name="Foster-Nyarko E."/>
            <person name="Jarju S."/>
            <person name="Secka A."/>
            <person name="Antonio M."/>
            <person name="Oren A."/>
            <person name="Chaudhuri R.R."/>
            <person name="La Ragione R."/>
            <person name="Hildebrand F."/>
            <person name="Pallen M.J."/>
        </authorList>
    </citation>
    <scope>NUCLEOTIDE SEQUENCE</scope>
    <source>
        <strain evidence="4">CHK32-1732</strain>
    </source>
</reference>
<name>A0A9D1RP96_9CORY</name>
<keyword evidence="2" id="KW-0808">Transferase</keyword>
<evidence type="ECO:0000256" key="2">
    <source>
        <dbReference type="ARBA" id="ARBA00022679"/>
    </source>
</evidence>
<dbReference type="Gene3D" id="3.40.50.150">
    <property type="entry name" value="Vaccinia Virus protein VP39"/>
    <property type="match status" value="1"/>
</dbReference>
<dbReference type="CDD" id="cd02440">
    <property type="entry name" value="AdoMet_MTases"/>
    <property type="match status" value="1"/>
</dbReference>
<comment type="caution">
    <text evidence="4">The sequence shown here is derived from an EMBL/GenBank/DDBJ whole genome shotgun (WGS) entry which is preliminary data.</text>
</comment>
<sequence>MTTDSVAAAYTAKAEDYIDAVGRIGHTAVVDREFIRDWALGCTGPLLDVGCGPGQWTDWLCRHGVQITGVDPASAFVERARSSYPGANYRVGQADDLGEDAGSVGGVLAWYSLIHSEVAEVESALAEFARCVRPDGGLLIGFFAGDEHEPFDHAVTTAYYWPVDEMAAVVEDAGFRVTHTATRSQDGARRHGEITAVRRGDY</sequence>
<organism evidence="4 5">
    <name type="scientific">Candidatus Corynebacterium avicola</name>
    <dbReference type="NCBI Taxonomy" id="2838527"/>
    <lineage>
        <taxon>Bacteria</taxon>
        <taxon>Bacillati</taxon>
        <taxon>Actinomycetota</taxon>
        <taxon>Actinomycetes</taxon>
        <taxon>Mycobacteriales</taxon>
        <taxon>Corynebacteriaceae</taxon>
        <taxon>Corynebacterium</taxon>
    </lineage>
</organism>
<dbReference type="PANTHER" id="PTHR43861">
    <property type="entry name" value="TRANS-ACONITATE 2-METHYLTRANSFERASE-RELATED"/>
    <property type="match status" value="1"/>
</dbReference>
<evidence type="ECO:0000313" key="4">
    <source>
        <dbReference type="EMBL" id="HIW91624.1"/>
    </source>
</evidence>
<dbReference type="InterPro" id="IPR041698">
    <property type="entry name" value="Methyltransf_25"/>
</dbReference>
<dbReference type="AlphaFoldDB" id="A0A9D1RP96"/>
<dbReference type="Proteomes" id="UP000824190">
    <property type="component" value="Unassembled WGS sequence"/>
</dbReference>
<gene>
    <name evidence="4" type="ORF">H9870_08190</name>
</gene>
<proteinExistence type="predicted"/>
<keyword evidence="1 4" id="KW-0489">Methyltransferase</keyword>
<dbReference type="GO" id="GO:0008168">
    <property type="term" value="F:methyltransferase activity"/>
    <property type="evidence" value="ECO:0007669"/>
    <property type="project" value="UniProtKB-KW"/>
</dbReference>
<evidence type="ECO:0000256" key="1">
    <source>
        <dbReference type="ARBA" id="ARBA00022603"/>
    </source>
</evidence>
<dbReference type="SUPFAM" id="SSF53335">
    <property type="entry name" value="S-adenosyl-L-methionine-dependent methyltransferases"/>
    <property type="match status" value="1"/>
</dbReference>
<protein>
    <submittedName>
        <fullName evidence="4">Class I SAM-dependent methyltransferase</fullName>
    </submittedName>
</protein>
<dbReference type="GO" id="GO:0032259">
    <property type="term" value="P:methylation"/>
    <property type="evidence" value="ECO:0007669"/>
    <property type="project" value="UniProtKB-KW"/>
</dbReference>